<evidence type="ECO:0000313" key="9">
    <source>
        <dbReference type="Proteomes" id="UP000030060"/>
    </source>
</evidence>
<dbReference type="Gene3D" id="1.20.58.360">
    <property type="entry name" value="Shigella T3SS effector IpaH defines"/>
    <property type="match status" value="1"/>
</dbReference>
<feature type="domain" description="NEL" evidence="7">
    <location>
        <begin position="1248"/>
        <end position="1604"/>
    </location>
</feature>
<evidence type="ECO:0000256" key="1">
    <source>
        <dbReference type="ARBA" id="ARBA00000900"/>
    </source>
</evidence>
<dbReference type="SMART" id="SM00369">
    <property type="entry name" value="LRR_TYP"/>
    <property type="match status" value="3"/>
</dbReference>
<dbReference type="PROSITE" id="PS52053">
    <property type="entry name" value="NEL"/>
    <property type="match status" value="1"/>
</dbReference>
<dbReference type="EC" id="2.3.2.27" evidence="2"/>
<keyword evidence="4" id="KW-0677">Repeat</keyword>
<dbReference type="Pfam" id="PF14496">
    <property type="entry name" value="NEL"/>
    <property type="match status" value="1"/>
</dbReference>
<keyword evidence="3" id="KW-0433">Leucine-rich repeat</keyword>
<dbReference type="RefSeq" id="WP_038846007.1">
    <property type="nucleotide sequence ID" value="NZ_ASGY01000088.1"/>
</dbReference>
<comment type="caution">
    <text evidence="8">The sequence shown here is derived from an EMBL/GenBank/DDBJ whole genome shotgun (WGS) entry which is preliminary data.</text>
</comment>
<evidence type="ECO:0000256" key="5">
    <source>
        <dbReference type="ARBA" id="ARBA00023026"/>
    </source>
</evidence>
<keyword evidence="6" id="KW-1035">Host cytoplasm</keyword>
<dbReference type="Gene3D" id="3.80.10.10">
    <property type="entry name" value="Ribonuclease Inhibitor"/>
    <property type="match status" value="1"/>
</dbReference>
<dbReference type="InterPro" id="IPR001611">
    <property type="entry name" value="Leu-rich_rpt"/>
</dbReference>
<proteinExistence type="inferred from homology"/>
<keyword evidence="6" id="KW-0964">Secreted</keyword>
<gene>
    <name evidence="8" type="ORF">K814_0113060</name>
</gene>
<dbReference type="GO" id="GO:0016567">
    <property type="term" value="P:protein ubiquitination"/>
    <property type="evidence" value="ECO:0007669"/>
    <property type="project" value="InterPro"/>
</dbReference>
<comment type="PTM">
    <text evidence="6">Ubiquitinated in the presence of host E1 ubiquitin-activating enzyme, E2 ubiquitin-conjugating enzyme and ubiquitin.</text>
</comment>
<name>A0A0A1Z408_PSEFL</name>
<evidence type="ECO:0000259" key="7">
    <source>
        <dbReference type="PROSITE" id="PS52053"/>
    </source>
</evidence>
<dbReference type="SUPFAM" id="SSF52058">
    <property type="entry name" value="L domain-like"/>
    <property type="match status" value="1"/>
</dbReference>
<dbReference type="InterPro" id="IPR003591">
    <property type="entry name" value="Leu-rich_rpt_typical-subtyp"/>
</dbReference>
<sequence>MPKGPHYSLIKYRMPDWLYTSAWPRARALGQVSMTHLPPLLRSAAKNHGPIKAANARAWTTQNSVDQRLKGLQDVYAFAEPLLTRALQERHKIDLDVRATYLFLARGKGTLFEGSTRRILSLLDAALQNFAKDEIFNDSSRFITRPDAQGHFMVEPYNKYISIAQLVSLCRELDLGAQYAQHLKEHLLPTQAADKLSLKNLVIDSQQAALNNAAHLALLHGDIQAATFHLLRRTVKGQRGVKQFYRLRMQGTLLTGILLIAADLDRARGVVPIVVYCPHDPHGAIQNFASTLAFRNALAERLQQPAYRQFFSQFVDHAQREGFFASVLKRPTLAAERIDGDLWPQLYEAALNKILNDGRDLAVSTAEADRRARWAWWDRFSQALEGLFNVALLVITPFVPMLGEVMLAYTAYQLLDELVEGVVDLAEGQAMEAAGHLVGVVSDVVQLAAFGVGGHMAQSTFVNGLKPIEINGKQRLWNPDPKPYRQNLQLPADASADESGLHSHLGQKILRIEGEHYALRQDAGEHRVVHATRADAYAPPARHNSSPRAWSDQRRLAELGAFNTAQREQILRTSALDHATLRAVQADNRAAPLLDDTRKRVRLHQQASELPAQLRAGKPVDQDTYWSPYIACELPGWPQDRAILVYEDASLRGDHLRYGEADAPHTLAISREDLNLGKLPERLVDFLDARQLTALLDALPEGRAAQIDALRNRMADHLSQRRGPMFAYLYRHSEDLNNAQGLLVREACPGLPKALVNNVLAQARPQELALMDSEKRLPLRLKNIARELHLQARGAHAYQGFYDSALLGPETEQMVLDTLRLHSDSLADCHIEIRQHTPIANVRASAGPKGAGQRRLLLKTDGHYEVYDAQQTLLHPAADFFDSLLHALPAAKRPAPEHVAFKDWVMDTLLTPETRRTTLASPHTRATPPRDAQALVQKPMHSVNAWVSQLFPGTLQQRVKALYPYAEQGLIDSYVQTLNDPVQRQRFEAREEEKTELHRDLADWINDAPANETHNQGLHRVYLAKALLRAWEENLGADESGIQLSLQGVRLTGLLGDLRLRAHFEHVLHLELIDAHLLNSDTTLLDHFPHLLSLSLRNNQLTELPQILGSMRSLIHLSLEGNPIQWDLASLGQLGELTQLRQLNLTSNRHMTLAPNLSRLPHLEALSLRSTPVNEWPEGLFDLPRPWGFYLDLQNTAVSDIPQFLPWQPEAELVARARLDRNRLSADAEQRLVSYRLELGLDPYRTYPPKGDSTYWLELETAEDQAWMQQVWLDIEQEHGSQGFFEVLKSLEPNGPFEADHDAELYELGRGDLSDKVWRMLLAMEDDADLRTRLFQMASNPVTCADAGAHIFNAMGFEVQLVEANRDLRGTLREMKLAHLARGKSRLDRLNRVAQDDIRQRIKPREEGGAGLRFSTDVVDGQPGTVDEVEVYLAYHTGLKTRLKVPWVSPHMRYRATAEVGLTRLNHAFDQVVRLEANDGLVDGMLQQPFWDRHLRETHAAQFQASLARAHEISGNLDDLMFAQNQWANADTQERLALKPELLRQADALGVPHDEVLSGQPMTPQTYERILAAGFTEDVPSEQNLARRLTREVLQQLDTYEPTP</sequence>
<dbReference type="Proteomes" id="UP000030060">
    <property type="component" value="Unassembled WGS sequence"/>
</dbReference>
<evidence type="ECO:0000313" key="8">
    <source>
        <dbReference type="EMBL" id="KGE67502.1"/>
    </source>
</evidence>
<keyword evidence="6" id="KW-0808">Transferase</keyword>
<keyword evidence="6" id="KW-0833">Ubl conjugation pathway</keyword>
<keyword evidence="5" id="KW-0843">Virulence</keyword>
<dbReference type="EMBL" id="ASGY01000088">
    <property type="protein sequence ID" value="KGE67502.1"/>
    <property type="molecule type" value="Genomic_DNA"/>
</dbReference>
<dbReference type="InterPro" id="IPR029487">
    <property type="entry name" value="NEL_dom"/>
</dbReference>
<evidence type="ECO:0000256" key="4">
    <source>
        <dbReference type="ARBA" id="ARBA00022737"/>
    </source>
</evidence>
<reference evidence="8 9" key="1">
    <citation type="journal article" date="2013" name="Genome Announc.">
        <title>Draft Genome Sequence of Pseudomonas fluorescens LMG 5329, a White Line-Inducing Principle-Producing Bioindicator for the Mushroom Pathogen Pseudomonas tolaasii.</title>
        <authorList>
            <person name="Ghequire M.G."/>
            <person name="Rokni-Zadeh H."/>
            <person name="Zarrineh P."/>
            <person name="De Mot R."/>
        </authorList>
    </citation>
    <scope>NUCLEOTIDE SEQUENCE [LARGE SCALE GENOMIC DNA]</scope>
    <source>
        <strain evidence="8 9">LMG 5329</strain>
    </source>
</reference>
<organism evidence="8 9">
    <name type="scientific">Pseudomonas fluorescens LMG 5329</name>
    <dbReference type="NCBI Taxonomy" id="1324332"/>
    <lineage>
        <taxon>Bacteria</taxon>
        <taxon>Pseudomonadati</taxon>
        <taxon>Pseudomonadota</taxon>
        <taxon>Gammaproteobacteria</taxon>
        <taxon>Pseudomonadales</taxon>
        <taxon>Pseudomonadaceae</taxon>
        <taxon>Pseudomonas</taxon>
    </lineage>
</organism>
<evidence type="ECO:0000256" key="6">
    <source>
        <dbReference type="PROSITE-ProRule" id="PRU01398"/>
    </source>
</evidence>
<dbReference type="PANTHER" id="PTHR45752">
    <property type="entry name" value="LEUCINE-RICH REPEAT-CONTAINING"/>
    <property type="match status" value="1"/>
</dbReference>
<keyword evidence="6" id="KW-0832">Ubl conjugation</keyword>
<dbReference type="PROSITE" id="PS51450">
    <property type="entry name" value="LRR"/>
    <property type="match status" value="1"/>
</dbReference>
<evidence type="ECO:0000256" key="3">
    <source>
        <dbReference type="ARBA" id="ARBA00022614"/>
    </source>
</evidence>
<dbReference type="PANTHER" id="PTHR45752:SF187">
    <property type="entry name" value="LEUCINE-RICH REPEAT AND IQ DOMAIN-CONTAINING PROTEIN 4"/>
    <property type="match status" value="1"/>
</dbReference>
<comment type="similarity">
    <text evidence="6">Belongs to the LRR-containing bacterial E3 ligase family.</text>
</comment>
<dbReference type="InterPro" id="IPR032675">
    <property type="entry name" value="LRR_dom_sf"/>
</dbReference>
<accession>A0A0A1Z408</accession>
<dbReference type="InterPro" id="IPR046673">
    <property type="entry name" value="ToxA_N"/>
</dbReference>
<dbReference type="Pfam" id="PF20178">
    <property type="entry name" value="ToxA_N"/>
    <property type="match status" value="1"/>
</dbReference>
<dbReference type="InterPro" id="IPR050715">
    <property type="entry name" value="LRR-SigEffector_domain"/>
</dbReference>
<comment type="catalytic activity">
    <reaction evidence="1">
        <text>S-ubiquitinyl-[E2 ubiquitin-conjugating enzyme]-L-cysteine + [acceptor protein]-L-lysine = [E2 ubiquitin-conjugating enzyme]-L-cysteine + N(6)-ubiquitinyl-[acceptor protein]-L-lysine.</text>
        <dbReference type="EC" id="2.3.2.27"/>
    </reaction>
</comment>
<feature type="active site" description="Glycyl thioester intermediate" evidence="6">
    <location>
        <position position="1344"/>
    </location>
</feature>
<protein>
    <recommendedName>
        <fullName evidence="2">RING-type E3 ubiquitin transferase</fullName>
        <ecNumber evidence="2">2.3.2.27</ecNumber>
    </recommendedName>
</protein>
<dbReference type="GO" id="GO:0061630">
    <property type="term" value="F:ubiquitin protein ligase activity"/>
    <property type="evidence" value="ECO:0007669"/>
    <property type="project" value="UniProtKB-EC"/>
</dbReference>
<dbReference type="OrthoDB" id="1467561at2"/>
<evidence type="ECO:0000256" key="2">
    <source>
        <dbReference type="ARBA" id="ARBA00012483"/>
    </source>
</evidence>
<dbReference type="GO" id="GO:0005576">
    <property type="term" value="C:extracellular region"/>
    <property type="evidence" value="ECO:0007669"/>
    <property type="project" value="UniProtKB-UniRule"/>
</dbReference>